<dbReference type="RefSeq" id="WP_068566607.1">
    <property type="nucleotide sequence ID" value="NZ_FNLF01000002.1"/>
</dbReference>
<evidence type="ECO:0000256" key="6">
    <source>
        <dbReference type="SAM" id="Phobius"/>
    </source>
</evidence>
<comment type="subcellular location">
    <subcellularLocation>
        <location evidence="1">Cell membrane</location>
        <topology evidence="1">Multi-pass membrane protein</topology>
    </subcellularLocation>
</comment>
<accession>A0A1H1CTE1</accession>
<gene>
    <name evidence="7" type="ORF">SAMN04489765_1366</name>
</gene>
<feature type="transmembrane region" description="Helical" evidence="6">
    <location>
        <begin position="264"/>
        <end position="282"/>
    </location>
</feature>
<evidence type="ECO:0000256" key="4">
    <source>
        <dbReference type="ARBA" id="ARBA00022989"/>
    </source>
</evidence>
<evidence type="ECO:0000256" key="2">
    <source>
        <dbReference type="ARBA" id="ARBA00022475"/>
    </source>
</evidence>
<dbReference type="OrthoDB" id="3468954at2"/>
<feature type="transmembrane region" description="Helical" evidence="6">
    <location>
        <begin position="31"/>
        <end position="51"/>
    </location>
</feature>
<dbReference type="STRING" id="47312.SAMN04489765_1366"/>
<sequence>MTATAAPPTPDQDSRGGFALTSWIRGQMQQFLAFVSLIVIVVFFSLASPNFLTAGNLTGILVASVTIGLLALGTTIVIITGGIDLSIGTAMILSGIMTGVFLVHWNLPLWVGVIGGVLFGAFVGLVNGIVVAYLGIPPFIATLAMMLVTIGASLVISGTEPIRFTSVEGFSALANKSLVPGARIPVSVLLLALMAVIAGIVLAKTKLGRYAYAIGSNEEATRLSGVNVKNWKVVVYTFSGFFVGLAGVLAAARLNSAQPTGGQGLELEAIAAVVIGGTSLAGGRGTITGTVIGILIMSVLTNGLRIMSIPQEWQSIAVGVVILVAVYIDIVRKRS</sequence>
<keyword evidence="3 6" id="KW-0812">Transmembrane</keyword>
<feature type="transmembrane region" description="Helical" evidence="6">
    <location>
        <begin position="85"/>
        <end position="103"/>
    </location>
</feature>
<evidence type="ECO:0000256" key="1">
    <source>
        <dbReference type="ARBA" id="ARBA00004651"/>
    </source>
</evidence>
<dbReference type="GO" id="GO:0005886">
    <property type="term" value="C:plasma membrane"/>
    <property type="evidence" value="ECO:0007669"/>
    <property type="project" value="UniProtKB-SubCell"/>
</dbReference>
<keyword evidence="2" id="KW-1003">Cell membrane</keyword>
<feature type="transmembrane region" description="Helical" evidence="6">
    <location>
        <begin position="57"/>
        <end position="78"/>
    </location>
</feature>
<keyword evidence="4 6" id="KW-1133">Transmembrane helix</keyword>
<protein>
    <submittedName>
        <fullName evidence="7">Monosaccharide ABC transporter membrane protein, CUT2 family</fullName>
    </submittedName>
</protein>
<feature type="transmembrane region" description="Helical" evidence="6">
    <location>
        <begin position="313"/>
        <end position="331"/>
    </location>
</feature>
<dbReference type="EMBL" id="FNLF01000002">
    <property type="protein sequence ID" value="SDQ67494.1"/>
    <property type="molecule type" value="Genomic_DNA"/>
</dbReference>
<reference evidence="8" key="1">
    <citation type="submission" date="2016-10" db="EMBL/GenBank/DDBJ databases">
        <authorList>
            <person name="Varghese N."/>
            <person name="Submissions S."/>
        </authorList>
    </citation>
    <scope>NUCLEOTIDE SEQUENCE [LARGE SCALE GENOMIC DNA]</scope>
    <source>
        <strain evidence="8">DSM 44142</strain>
    </source>
</reference>
<feature type="transmembrane region" description="Helical" evidence="6">
    <location>
        <begin position="109"/>
        <end position="136"/>
    </location>
</feature>
<dbReference type="InterPro" id="IPR001851">
    <property type="entry name" value="ABC_transp_permease"/>
</dbReference>
<feature type="transmembrane region" description="Helical" evidence="6">
    <location>
        <begin position="184"/>
        <end position="203"/>
    </location>
</feature>
<name>A0A1H1CTE1_9ACTN</name>
<evidence type="ECO:0000256" key="3">
    <source>
        <dbReference type="ARBA" id="ARBA00022692"/>
    </source>
</evidence>
<evidence type="ECO:0000256" key="5">
    <source>
        <dbReference type="ARBA" id="ARBA00023136"/>
    </source>
</evidence>
<feature type="transmembrane region" description="Helical" evidence="6">
    <location>
        <begin position="233"/>
        <end position="252"/>
    </location>
</feature>
<dbReference type="Pfam" id="PF02653">
    <property type="entry name" value="BPD_transp_2"/>
    <property type="match status" value="1"/>
</dbReference>
<dbReference type="AlphaFoldDB" id="A0A1H1CTE1"/>
<keyword evidence="5 6" id="KW-0472">Membrane</keyword>
<feature type="transmembrane region" description="Helical" evidence="6">
    <location>
        <begin position="143"/>
        <end position="164"/>
    </location>
</feature>
<dbReference type="GO" id="GO:0022857">
    <property type="term" value="F:transmembrane transporter activity"/>
    <property type="evidence" value="ECO:0007669"/>
    <property type="project" value="InterPro"/>
</dbReference>
<dbReference type="Proteomes" id="UP000183053">
    <property type="component" value="Unassembled WGS sequence"/>
</dbReference>
<proteinExistence type="predicted"/>
<keyword evidence="8" id="KW-1185">Reference proteome</keyword>
<dbReference type="CDD" id="cd06579">
    <property type="entry name" value="TM_PBP1_transp_AraH_like"/>
    <property type="match status" value="1"/>
</dbReference>
<evidence type="ECO:0000313" key="8">
    <source>
        <dbReference type="Proteomes" id="UP000183053"/>
    </source>
</evidence>
<dbReference type="PANTHER" id="PTHR32196:SF72">
    <property type="entry name" value="RIBOSE IMPORT PERMEASE PROTEIN RBSC"/>
    <property type="match status" value="1"/>
</dbReference>
<organism evidence="7 8">
    <name type="scientific">Tsukamurella pulmonis</name>
    <dbReference type="NCBI Taxonomy" id="47312"/>
    <lineage>
        <taxon>Bacteria</taxon>
        <taxon>Bacillati</taxon>
        <taxon>Actinomycetota</taxon>
        <taxon>Actinomycetes</taxon>
        <taxon>Mycobacteriales</taxon>
        <taxon>Tsukamurellaceae</taxon>
        <taxon>Tsukamurella</taxon>
    </lineage>
</organism>
<dbReference type="PANTHER" id="PTHR32196">
    <property type="entry name" value="ABC TRANSPORTER PERMEASE PROTEIN YPHD-RELATED-RELATED"/>
    <property type="match status" value="1"/>
</dbReference>
<evidence type="ECO:0000313" key="7">
    <source>
        <dbReference type="EMBL" id="SDQ67494.1"/>
    </source>
</evidence>